<gene>
    <name evidence="2" type="ORF">GCM10007989_31560</name>
</gene>
<accession>A0A918VX21</accession>
<sequence>MNSSFDADGVENGHVNRSPLTPTPLIPIGMGRVRATGWLEGQLRRQAEGLTGHAEAVLPEIGPDNGWRGGDGENWEKGPYYLRGLVSLAFVLDDPELKARARQWIDAILVAQREDGQIGPDSNPDWWPRMVICWTMRDYFEASGDPRIIPALMRYARYLAANIEAHPCSNGHAPGWRTR</sequence>
<organism evidence="2 3">
    <name type="scientific">Devosia pacifica</name>
    <dbReference type="NCBI Taxonomy" id="1335967"/>
    <lineage>
        <taxon>Bacteria</taxon>
        <taxon>Pseudomonadati</taxon>
        <taxon>Pseudomonadota</taxon>
        <taxon>Alphaproteobacteria</taxon>
        <taxon>Hyphomicrobiales</taxon>
        <taxon>Devosiaceae</taxon>
        <taxon>Devosia</taxon>
    </lineage>
</organism>
<comment type="caution">
    <text evidence="2">The sequence shown here is derived from an EMBL/GenBank/DDBJ whole genome shotgun (WGS) entry which is preliminary data.</text>
</comment>
<evidence type="ECO:0000313" key="2">
    <source>
        <dbReference type="EMBL" id="GHA33115.1"/>
    </source>
</evidence>
<keyword evidence="3" id="KW-1185">Reference proteome</keyword>
<protein>
    <submittedName>
        <fullName evidence="2">Uncharacterized protein</fullName>
    </submittedName>
</protein>
<dbReference type="AlphaFoldDB" id="A0A918VX21"/>
<evidence type="ECO:0000256" key="1">
    <source>
        <dbReference type="SAM" id="MobiDB-lite"/>
    </source>
</evidence>
<dbReference type="Proteomes" id="UP000646579">
    <property type="component" value="Unassembled WGS sequence"/>
</dbReference>
<reference evidence="2" key="1">
    <citation type="journal article" date="2014" name="Int. J. Syst. Evol. Microbiol.">
        <title>Complete genome sequence of Corynebacterium casei LMG S-19264T (=DSM 44701T), isolated from a smear-ripened cheese.</title>
        <authorList>
            <consortium name="US DOE Joint Genome Institute (JGI-PGF)"/>
            <person name="Walter F."/>
            <person name="Albersmeier A."/>
            <person name="Kalinowski J."/>
            <person name="Ruckert C."/>
        </authorList>
    </citation>
    <scope>NUCLEOTIDE SEQUENCE</scope>
    <source>
        <strain evidence="2">KCTC 32437</strain>
    </source>
</reference>
<evidence type="ECO:0000313" key="3">
    <source>
        <dbReference type="Proteomes" id="UP000646579"/>
    </source>
</evidence>
<reference evidence="2" key="2">
    <citation type="submission" date="2020-09" db="EMBL/GenBank/DDBJ databases">
        <authorList>
            <person name="Sun Q."/>
            <person name="Kim S."/>
        </authorList>
    </citation>
    <scope>NUCLEOTIDE SEQUENCE</scope>
    <source>
        <strain evidence="2">KCTC 32437</strain>
    </source>
</reference>
<dbReference type="InterPro" id="IPR008928">
    <property type="entry name" value="6-hairpin_glycosidase_sf"/>
</dbReference>
<dbReference type="EMBL" id="BMZE01000003">
    <property type="protein sequence ID" value="GHA33115.1"/>
    <property type="molecule type" value="Genomic_DNA"/>
</dbReference>
<proteinExistence type="predicted"/>
<dbReference type="SUPFAM" id="SSF48208">
    <property type="entry name" value="Six-hairpin glycosidases"/>
    <property type="match status" value="1"/>
</dbReference>
<dbReference type="RefSeq" id="WP_189426669.1">
    <property type="nucleotide sequence ID" value="NZ_BMZE01000003.1"/>
</dbReference>
<feature type="region of interest" description="Disordered" evidence="1">
    <location>
        <begin position="1"/>
        <end position="23"/>
    </location>
</feature>
<name>A0A918VX21_9HYPH</name>
<dbReference type="GO" id="GO:0005975">
    <property type="term" value="P:carbohydrate metabolic process"/>
    <property type="evidence" value="ECO:0007669"/>
    <property type="project" value="InterPro"/>
</dbReference>